<gene>
    <name evidence="5" type="ORF">RCL2_001243200</name>
    <name evidence="4" type="ORF">RclHR1_10060002</name>
</gene>
<dbReference type="GO" id="GO:0000981">
    <property type="term" value="F:DNA-binding transcription factor activity, RNA polymerase II-specific"/>
    <property type="evidence" value="ECO:0007669"/>
    <property type="project" value="TreeGrafter"/>
</dbReference>
<organism evidence="4 6">
    <name type="scientific">Rhizophagus clarus</name>
    <dbReference type="NCBI Taxonomy" id="94130"/>
    <lineage>
        <taxon>Eukaryota</taxon>
        <taxon>Fungi</taxon>
        <taxon>Fungi incertae sedis</taxon>
        <taxon>Mucoromycota</taxon>
        <taxon>Glomeromycotina</taxon>
        <taxon>Glomeromycetes</taxon>
        <taxon>Glomerales</taxon>
        <taxon>Glomeraceae</taxon>
        <taxon>Rhizophagus</taxon>
    </lineage>
</organism>
<comment type="caution">
    <text evidence="4">The sequence shown here is derived from an EMBL/GenBank/DDBJ whole genome shotgun (WGS) entry which is preliminary data.</text>
</comment>
<dbReference type="InterPro" id="IPR017930">
    <property type="entry name" value="Myb_dom"/>
</dbReference>
<dbReference type="SMART" id="SM00717">
    <property type="entry name" value="SANT"/>
    <property type="match status" value="2"/>
</dbReference>
<dbReference type="InterPro" id="IPR050560">
    <property type="entry name" value="MYB_TF"/>
</dbReference>
<dbReference type="Pfam" id="PF13921">
    <property type="entry name" value="Myb_DNA-bind_6"/>
    <property type="match status" value="1"/>
</dbReference>
<dbReference type="InterPro" id="IPR009057">
    <property type="entry name" value="Homeodomain-like_sf"/>
</dbReference>
<dbReference type="PROSITE" id="PS51294">
    <property type="entry name" value="HTH_MYB"/>
    <property type="match status" value="1"/>
</dbReference>
<name>A0A2Z6QCC6_9GLOM</name>
<dbReference type="GO" id="GO:0000978">
    <property type="term" value="F:RNA polymerase II cis-regulatory region sequence-specific DNA binding"/>
    <property type="evidence" value="ECO:0007669"/>
    <property type="project" value="TreeGrafter"/>
</dbReference>
<dbReference type="Gene3D" id="1.10.10.60">
    <property type="entry name" value="Homeodomain-like"/>
    <property type="match status" value="2"/>
</dbReference>
<feature type="region of interest" description="Disordered" evidence="1">
    <location>
        <begin position="1"/>
        <end position="23"/>
    </location>
</feature>
<dbReference type="InterPro" id="IPR001005">
    <property type="entry name" value="SANT/Myb"/>
</dbReference>
<keyword evidence="6" id="KW-1185">Reference proteome</keyword>
<evidence type="ECO:0000259" key="3">
    <source>
        <dbReference type="PROSITE" id="PS51294"/>
    </source>
</evidence>
<evidence type="ECO:0000313" key="5">
    <source>
        <dbReference type="EMBL" id="GES85347.1"/>
    </source>
</evidence>
<dbReference type="AlphaFoldDB" id="A0A2Z6QCC6"/>
<reference evidence="5" key="2">
    <citation type="submission" date="2019-10" db="EMBL/GenBank/DDBJ databases">
        <title>Conservation and host-specific expression of non-tandemly repeated heterogenous ribosome RNA gene in arbuscular mycorrhizal fungi.</title>
        <authorList>
            <person name="Maeda T."/>
            <person name="Kobayashi Y."/>
            <person name="Nakagawa T."/>
            <person name="Ezawa T."/>
            <person name="Yamaguchi K."/>
            <person name="Bino T."/>
            <person name="Nishimoto Y."/>
            <person name="Shigenobu S."/>
            <person name="Kawaguchi M."/>
        </authorList>
    </citation>
    <scope>NUCLEOTIDE SEQUENCE</scope>
    <source>
        <strain evidence="5">HR1</strain>
    </source>
</reference>
<dbReference type="OrthoDB" id="2143914at2759"/>
<evidence type="ECO:0000259" key="2">
    <source>
        <dbReference type="PROSITE" id="PS50090"/>
    </source>
</evidence>
<dbReference type="PANTHER" id="PTHR45614">
    <property type="entry name" value="MYB PROTEIN-RELATED"/>
    <property type="match status" value="1"/>
</dbReference>
<evidence type="ECO:0000256" key="1">
    <source>
        <dbReference type="SAM" id="MobiDB-lite"/>
    </source>
</evidence>
<dbReference type="EMBL" id="BLAL01000092">
    <property type="protein sequence ID" value="GES85347.1"/>
    <property type="molecule type" value="Genomic_DNA"/>
</dbReference>
<protein>
    <submittedName>
        <fullName evidence="5">Transcription factor MYB3R-3</fullName>
    </submittedName>
</protein>
<accession>A0A2Z6QCC6</accession>
<dbReference type="Proteomes" id="UP000247702">
    <property type="component" value="Unassembled WGS sequence"/>
</dbReference>
<sequence length="147" mass="17632">MPPYRKKEQKPTTPTEKNGSYTDVENEQIIGLYEEYSNEPNKWKLIATRLGRNHKSVRERYVNHLDPFIDKSDLTTEEKLKIDELQKIYLKKWADIAKELSKNRKGGRRTELQVKNYWNSKHRTNNRHKEKSFERISSRMNIKAILN</sequence>
<dbReference type="CDD" id="cd00167">
    <property type="entry name" value="SANT"/>
    <property type="match status" value="1"/>
</dbReference>
<dbReference type="SUPFAM" id="SSF46689">
    <property type="entry name" value="Homeodomain-like"/>
    <property type="match status" value="1"/>
</dbReference>
<evidence type="ECO:0000313" key="4">
    <source>
        <dbReference type="EMBL" id="GBB83329.1"/>
    </source>
</evidence>
<dbReference type="PROSITE" id="PS50090">
    <property type="entry name" value="MYB_LIKE"/>
    <property type="match status" value="2"/>
</dbReference>
<reference evidence="4 6" key="1">
    <citation type="submission" date="2017-11" db="EMBL/GenBank/DDBJ databases">
        <title>The genome of Rhizophagus clarus HR1 reveals common genetic basis of auxotrophy among arbuscular mycorrhizal fungi.</title>
        <authorList>
            <person name="Kobayashi Y."/>
        </authorList>
    </citation>
    <scope>NUCLEOTIDE SEQUENCE [LARGE SCALE GENOMIC DNA]</scope>
    <source>
        <strain evidence="4 6">HR1</strain>
    </source>
</reference>
<proteinExistence type="predicted"/>
<dbReference type="PANTHER" id="PTHR45614:SF25">
    <property type="entry name" value="MYB PROTEIN"/>
    <property type="match status" value="1"/>
</dbReference>
<feature type="domain" description="Myb-like" evidence="2">
    <location>
        <begin position="13"/>
        <end position="65"/>
    </location>
</feature>
<dbReference type="GO" id="GO:0005634">
    <property type="term" value="C:nucleus"/>
    <property type="evidence" value="ECO:0007669"/>
    <property type="project" value="TreeGrafter"/>
</dbReference>
<evidence type="ECO:0000313" key="6">
    <source>
        <dbReference type="Proteomes" id="UP000247702"/>
    </source>
</evidence>
<dbReference type="Proteomes" id="UP000615446">
    <property type="component" value="Unassembled WGS sequence"/>
</dbReference>
<dbReference type="STRING" id="94130.A0A2Z6QCC6"/>
<feature type="domain" description="HTH myb-type" evidence="3">
    <location>
        <begin position="40"/>
        <end position="69"/>
    </location>
</feature>
<feature type="compositionally biased region" description="Basic and acidic residues" evidence="1">
    <location>
        <begin position="1"/>
        <end position="10"/>
    </location>
</feature>
<dbReference type="EMBL" id="BEXD01000010">
    <property type="protein sequence ID" value="GBB83329.1"/>
    <property type="molecule type" value="Genomic_DNA"/>
</dbReference>
<feature type="domain" description="Myb-like" evidence="2">
    <location>
        <begin position="66"/>
        <end position="122"/>
    </location>
</feature>